<accession>A0AA88UQJ1</accession>
<keyword evidence="10" id="KW-1185">Reference proteome</keyword>
<evidence type="ECO:0000259" key="8">
    <source>
        <dbReference type="Pfam" id="PF11708"/>
    </source>
</evidence>
<keyword evidence="4 7" id="KW-0747">Spliceosome</keyword>
<dbReference type="Pfam" id="PF11708">
    <property type="entry name" value="Slu7"/>
    <property type="match status" value="1"/>
</dbReference>
<comment type="caution">
    <text evidence="9">The sequence shown here is derived from an EMBL/GenBank/DDBJ whole genome shotgun (WGS) entry which is preliminary data.</text>
</comment>
<dbReference type="PANTHER" id="PTHR12942:SF2">
    <property type="entry name" value="PRE-MRNA-SPLICING FACTOR SLU7"/>
    <property type="match status" value="1"/>
</dbReference>
<keyword evidence="6 7" id="KW-0539">Nucleus</keyword>
<name>A0AA88UQJ1_9ASTE</name>
<protein>
    <recommendedName>
        <fullName evidence="7">Pre-mRNA-splicing factor SLU7</fullName>
    </recommendedName>
</protein>
<sequence length="128" mass="14824">MATKIVRMVMMEQHMLLSLKDMKLLAKLEGKYEAIGELNIHAWDAFDKGANVRMQATPSQREMLYKNFKINKEKLKHQVKLTITENRNAINTEALPKELLLGQSEREVEYDRADIILKGQELANPRSK</sequence>
<dbReference type="PANTHER" id="PTHR12942">
    <property type="entry name" value="STEP II SPLICING FACTOR SLU7"/>
    <property type="match status" value="1"/>
</dbReference>
<evidence type="ECO:0000313" key="10">
    <source>
        <dbReference type="Proteomes" id="UP001187471"/>
    </source>
</evidence>
<dbReference type="GO" id="GO:0000398">
    <property type="term" value="P:mRNA splicing, via spliceosome"/>
    <property type="evidence" value="ECO:0007669"/>
    <property type="project" value="UniProtKB-UniRule"/>
</dbReference>
<evidence type="ECO:0000313" key="9">
    <source>
        <dbReference type="EMBL" id="KAK2993719.1"/>
    </source>
</evidence>
<comment type="function">
    <text evidence="7">Involved in pre-mRNA splicing.</text>
</comment>
<keyword evidence="5 7" id="KW-0508">mRNA splicing</keyword>
<organism evidence="9 10">
    <name type="scientific">Escallonia rubra</name>
    <dbReference type="NCBI Taxonomy" id="112253"/>
    <lineage>
        <taxon>Eukaryota</taxon>
        <taxon>Viridiplantae</taxon>
        <taxon>Streptophyta</taxon>
        <taxon>Embryophyta</taxon>
        <taxon>Tracheophyta</taxon>
        <taxon>Spermatophyta</taxon>
        <taxon>Magnoliopsida</taxon>
        <taxon>eudicotyledons</taxon>
        <taxon>Gunneridae</taxon>
        <taxon>Pentapetalae</taxon>
        <taxon>asterids</taxon>
        <taxon>campanulids</taxon>
        <taxon>Escalloniales</taxon>
        <taxon>Escalloniaceae</taxon>
        <taxon>Escallonia</taxon>
    </lineage>
</organism>
<evidence type="ECO:0000256" key="2">
    <source>
        <dbReference type="ARBA" id="ARBA00007203"/>
    </source>
</evidence>
<evidence type="ECO:0000256" key="1">
    <source>
        <dbReference type="ARBA" id="ARBA00004123"/>
    </source>
</evidence>
<feature type="domain" description="Pre-mRNA-splicing factor SLU7" evidence="8">
    <location>
        <begin position="26"/>
        <end position="128"/>
    </location>
</feature>
<evidence type="ECO:0000256" key="5">
    <source>
        <dbReference type="ARBA" id="ARBA00023187"/>
    </source>
</evidence>
<evidence type="ECO:0000256" key="4">
    <source>
        <dbReference type="ARBA" id="ARBA00022728"/>
    </source>
</evidence>
<evidence type="ECO:0000256" key="3">
    <source>
        <dbReference type="ARBA" id="ARBA00022664"/>
    </source>
</evidence>
<dbReference type="EMBL" id="JAVXUO010000282">
    <property type="protein sequence ID" value="KAK2993719.1"/>
    <property type="molecule type" value="Genomic_DNA"/>
</dbReference>
<gene>
    <name evidence="9" type="ORF">RJ640_003718</name>
</gene>
<comment type="subcellular location">
    <subcellularLocation>
        <location evidence="1 7">Nucleus</location>
    </subcellularLocation>
</comment>
<dbReference type="InterPro" id="IPR039974">
    <property type="entry name" value="Splicing_factor_SLU7"/>
</dbReference>
<evidence type="ECO:0000256" key="6">
    <source>
        <dbReference type="ARBA" id="ARBA00023242"/>
    </source>
</evidence>
<dbReference type="InterPro" id="IPR021715">
    <property type="entry name" value="Slu7_dom"/>
</dbReference>
<proteinExistence type="inferred from homology"/>
<dbReference type="GO" id="GO:0005681">
    <property type="term" value="C:spliceosomal complex"/>
    <property type="evidence" value="ECO:0007669"/>
    <property type="project" value="UniProtKB-UniRule"/>
</dbReference>
<dbReference type="GO" id="GO:0030628">
    <property type="term" value="F:pre-mRNA 3'-splice site binding"/>
    <property type="evidence" value="ECO:0007669"/>
    <property type="project" value="UniProtKB-UniRule"/>
</dbReference>
<evidence type="ECO:0000256" key="7">
    <source>
        <dbReference type="RuleBase" id="RU367071"/>
    </source>
</evidence>
<keyword evidence="3 7" id="KW-0507">mRNA processing</keyword>
<dbReference type="AlphaFoldDB" id="A0AA88UQJ1"/>
<dbReference type="Proteomes" id="UP001187471">
    <property type="component" value="Unassembled WGS sequence"/>
</dbReference>
<comment type="subunit">
    <text evidence="7">Associated with the spliceosome.</text>
</comment>
<comment type="similarity">
    <text evidence="2 7">Belongs to the SLU7 family.</text>
</comment>
<reference evidence="9" key="1">
    <citation type="submission" date="2022-12" db="EMBL/GenBank/DDBJ databases">
        <title>Draft genome assemblies for two species of Escallonia (Escalloniales).</title>
        <authorList>
            <person name="Chanderbali A."/>
            <person name="Dervinis C."/>
            <person name="Anghel I."/>
            <person name="Soltis D."/>
            <person name="Soltis P."/>
            <person name="Zapata F."/>
        </authorList>
    </citation>
    <scope>NUCLEOTIDE SEQUENCE</scope>
    <source>
        <strain evidence="9">UCBG92.1500</strain>
        <tissue evidence="9">Leaf</tissue>
    </source>
</reference>